<sequence>ILHTSFSDYLTDHRRSGRHLWFVDSKIQSKSLAMGCLRVLNSQLKFNICDLEDSHVLNVDVPALLDRIEGHIFAELKYASLFWAHHLRDAGLDEEILIELKGLMNNRFLYWLEVVSLLNQVPIAIESLEITRNYTEV</sequence>
<reference evidence="1" key="1">
    <citation type="submission" date="2023-03" db="EMBL/GenBank/DDBJ databases">
        <title>Massive genome expansion in bonnet fungi (Mycena s.s.) driven by repeated elements and novel gene families across ecological guilds.</title>
        <authorList>
            <consortium name="Lawrence Berkeley National Laboratory"/>
            <person name="Harder C.B."/>
            <person name="Miyauchi S."/>
            <person name="Viragh M."/>
            <person name="Kuo A."/>
            <person name="Thoen E."/>
            <person name="Andreopoulos B."/>
            <person name="Lu D."/>
            <person name="Skrede I."/>
            <person name="Drula E."/>
            <person name="Henrissat B."/>
            <person name="Morin E."/>
            <person name="Kohler A."/>
            <person name="Barry K."/>
            <person name="LaButti K."/>
            <person name="Morin E."/>
            <person name="Salamov A."/>
            <person name="Lipzen A."/>
            <person name="Mereny Z."/>
            <person name="Hegedus B."/>
            <person name="Baldrian P."/>
            <person name="Stursova M."/>
            <person name="Weitz H."/>
            <person name="Taylor A."/>
            <person name="Grigoriev I.V."/>
            <person name="Nagy L.G."/>
            <person name="Martin F."/>
            <person name="Kauserud H."/>
        </authorList>
    </citation>
    <scope>NUCLEOTIDE SEQUENCE</scope>
    <source>
        <strain evidence="1">9144</strain>
    </source>
</reference>
<protein>
    <submittedName>
        <fullName evidence="1">Uncharacterized protein</fullName>
    </submittedName>
</protein>
<gene>
    <name evidence="1" type="ORF">GGX14DRAFT_309597</name>
</gene>
<feature type="non-terminal residue" evidence="1">
    <location>
        <position position="1"/>
    </location>
</feature>
<feature type="non-terminal residue" evidence="1">
    <location>
        <position position="137"/>
    </location>
</feature>
<dbReference type="Proteomes" id="UP001219525">
    <property type="component" value="Unassembled WGS sequence"/>
</dbReference>
<comment type="caution">
    <text evidence="1">The sequence shown here is derived from an EMBL/GenBank/DDBJ whole genome shotgun (WGS) entry which is preliminary data.</text>
</comment>
<name>A0AAD7E2H1_9AGAR</name>
<dbReference type="EMBL" id="JARJCW010000005">
    <property type="protein sequence ID" value="KAJ7224708.1"/>
    <property type="molecule type" value="Genomic_DNA"/>
</dbReference>
<dbReference type="AlphaFoldDB" id="A0AAD7E2H1"/>
<organism evidence="1 2">
    <name type="scientific">Mycena pura</name>
    <dbReference type="NCBI Taxonomy" id="153505"/>
    <lineage>
        <taxon>Eukaryota</taxon>
        <taxon>Fungi</taxon>
        <taxon>Dikarya</taxon>
        <taxon>Basidiomycota</taxon>
        <taxon>Agaricomycotina</taxon>
        <taxon>Agaricomycetes</taxon>
        <taxon>Agaricomycetidae</taxon>
        <taxon>Agaricales</taxon>
        <taxon>Marasmiineae</taxon>
        <taxon>Mycenaceae</taxon>
        <taxon>Mycena</taxon>
    </lineage>
</organism>
<evidence type="ECO:0000313" key="1">
    <source>
        <dbReference type="EMBL" id="KAJ7224708.1"/>
    </source>
</evidence>
<proteinExistence type="predicted"/>
<evidence type="ECO:0000313" key="2">
    <source>
        <dbReference type="Proteomes" id="UP001219525"/>
    </source>
</evidence>
<accession>A0AAD7E2H1</accession>
<keyword evidence="2" id="KW-1185">Reference proteome</keyword>